<evidence type="ECO:0000313" key="1">
    <source>
        <dbReference type="EMBL" id="GEN77518.1"/>
    </source>
</evidence>
<organism evidence="1 2">
    <name type="scientific">Chryseobacterium hagamense</name>
    <dbReference type="NCBI Taxonomy" id="395935"/>
    <lineage>
        <taxon>Bacteria</taxon>
        <taxon>Pseudomonadati</taxon>
        <taxon>Bacteroidota</taxon>
        <taxon>Flavobacteriia</taxon>
        <taxon>Flavobacteriales</taxon>
        <taxon>Weeksellaceae</taxon>
        <taxon>Chryseobacterium group</taxon>
        <taxon>Chryseobacterium</taxon>
    </lineage>
</organism>
<gene>
    <name evidence="1" type="ORF">CHA01nite_32580</name>
</gene>
<comment type="caution">
    <text evidence="1">The sequence shown here is derived from an EMBL/GenBank/DDBJ whole genome shotgun (WGS) entry which is preliminary data.</text>
</comment>
<dbReference type="Proteomes" id="UP000321863">
    <property type="component" value="Unassembled WGS sequence"/>
</dbReference>
<dbReference type="RefSeq" id="WP_146943378.1">
    <property type="nucleotide sequence ID" value="NZ_BJYJ01000025.1"/>
</dbReference>
<proteinExistence type="predicted"/>
<reference evidence="1 2" key="1">
    <citation type="submission" date="2019-07" db="EMBL/GenBank/DDBJ databases">
        <title>Whole genome shotgun sequence of Chryseobacterium hagamense NBRC 105253.</title>
        <authorList>
            <person name="Hosoyama A."/>
            <person name="Uohara A."/>
            <person name="Ohji S."/>
            <person name="Ichikawa N."/>
        </authorList>
    </citation>
    <scope>NUCLEOTIDE SEQUENCE [LARGE SCALE GENOMIC DNA]</scope>
    <source>
        <strain evidence="1 2">NBRC 105253</strain>
    </source>
</reference>
<dbReference type="OrthoDB" id="1251130at2"/>
<accession>A0A511YQR2</accession>
<protein>
    <submittedName>
        <fullName evidence="1">Uncharacterized protein</fullName>
    </submittedName>
</protein>
<keyword evidence="2" id="KW-1185">Reference proteome</keyword>
<dbReference type="AlphaFoldDB" id="A0A511YQR2"/>
<name>A0A511YQR2_9FLAO</name>
<evidence type="ECO:0000313" key="2">
    <source>
        <dbReference type="Proteomes" id="UP000321863"/>
    </source>
</evidence>
<sequence length="195" mass="22874">MKKSGFIYLIISFTILLGLSFRKENIISSSRTQNYFVGDQKLSDKLFFKTLKGKEGYTILKNQAALYEKNYSNFKGLSNYRSANIKFEKQFLNGGKNYRIILYTLLNNKKTDSVEFFRHTAGFRYEPSNYTHVSYLDLKNNKIWQLKYFSSPAARSADPVSYEVSKIENGKIKPDHLYFLDESLDAEMDKRNLYY</sequence>
<dbReference type="EMBL" id="BJYJ01000025">
    <property type="protein sequence ID" value="GEN77518.1"/>
    <property type="molecule type" value="Genomic_DNA"/>
</dbReference>